<reference evidence="1" key="1">
    <citation type="journal article" date="2023" name="Mol. Ecol. Resour.">
        <title>Chromosome-level genome assembly of a triploid poplar Populus alba 'Berolinensis'.</title>
        <authorList>
            <person name="Chen S."/>
            <person name="Yu Y."/>
            <person name="Wang X."/>
            <person name="Wang S."/>
            <person name="Zhang T."/>
            <person name="Zhou Y."/>
            <person name="He R."/>
            <person name="Meng N."/>
            <person name="Wang Y."/>
            <person name="Liu W."/>
            <person name="Liu Z."/>
            <person name="Liu J."/>
            <person name="Guo Q."/>
            <person name="Huang H."/>
            <person name="Sederoff R.R."/>
            <person name="Wang G."/>
            <person name="Qu G."/>
            <person name="Chen S."/>
        </authorList>
    </citation>
    <scope>NUCLEOTIDE SEQUENCE</scope>
    <source>
        <strain evidence="1">SC-2020</strain>
    </source>
</reference>
<dbReference type="EMBL" id="JAQIZT010000003">
    <property type="protein sequence ID" value="KAJ7002387.1"/>
    <property type="molecule type" value="Genomic_DNA"/>
</dbReference>
<comment type="caution">
    <text evidence="1">The sequence shown here is derived from an EMBL/GenBank/DDBJ whole genome shotgun (WGS) entry which is preliminary data.</text>
</comment>
<evidence type="ECO:0000313" key="1">
    <source>
        <dbReference type="EMBL" id="KAJ7002387.1"/>
    </source>
</evidence>
<protein>
    <submittedName>
        <fullName evidence="1">Uncharacterized protein</fullName>
    </submittedName>
</protein>
<accession>A0AAD6R577</accession>
<gene>
    <name evidence="1" type="ORF">NC653_007757</name>
</gene>
<sequence length="115" mass="13180">MRMYDDQQNDELINLTFKGVVQHFNEVFSELVQGGHGYLVMMKKKLVDGCERKTKGQVVELLLSLGKSERGFAITCLKSVLCWTSKRVCVWCVRISLSKTWIAHPHASSPFQFEN</sequence>
<dbReference type="Proteomes" id="UP001164929">
    <property type="component" value="Chromosome 3"/>
</dbReference>
<organism evidence="1 2">
    <name type="scientific">Populus alba x Populus x berolinensis</name>
    <dbReference type="NCBI Taxonomy" id="444605"/>
    <lineage>
        <taxon>Eukaryota</taxon>
        <taxon>Viridiplantae</taxon>
        <taxon>Streptophyta</taxon>
        <taxon>Embryophyta</taxon>
        <taxon>Tracheophyta</taxon>
        <taxon>Spermatophyta</taxon>
        <taxon>Magnoliopsida</taxon>
        <taxon>eudicotyledons</taxon>
        <taxon>Gunneridae</taxon>
        <taxon>Pentapetalae</taxon>
        <taxon>rosids</taxon>
        <taxon>fabids</taxon>
        <taxon>Malpighiales</taxon>
        <taxon>Salicaceae</taxon>
        <taxon>Saliceae</taxon>
        <taxon>Populus</taxon>
    </lineage>
</organism>
<evidence type="ECO:0000313" key="2">
    <source>
        <dbReference type="Proteomes" id="UP001164929"/>
    </source>
</evidence>
<keyword evidence="2" id="KW-1185">Reference proteome</keyword>
<name>A0AAD6R577_9ROSI</name>
<proteinExistence type="predicted"/>
<dbReference type="AlphaFoldDB" id="A0AAD6R577"/>